<organism evidence="1 2">
    <name type="scientific">Beta vulgaris subsp. vulgaris</name>
    <name type="common">Beet</name>
    <dbReference type="NCBI Taxonomy" id="3555"/>
    <lineage>
        <taxon>Eukaryota</taxon>
        <taxon>Viridiplantae</taxon>
        <taxon>Streptophyta</taxon>
        <taxon>Embryophyta</taxon>
        <taxon>Tracheophyta</taxon>
        <taxon>Spermatophyta</taxon>
        <taxon>Magnoliopsida</taxon>
        <taxon>eudicotyledons</taxon>
        <taxon>Gunneridae</taxon>
        <taxon>Pentapetalae</taxon>
        <taxon>Caryophyllales</taxon>
        <taxon>Chenopodiaceae</taxon>
        <taxon>Betoideae</taxon>
        <taxon>Beta</taxon>
    </lineage>
</organism>
<dbReference type="Proteomes" id="UP000035740">
    <property type="component" value="Unassembled WGS sequence"/>
</dbReference>
<keyword evidence="2" id="KW-1185">Reference proteome</keyword>
<accession>A0A0J8B1G0</accession>
<reference evidence="1 2" key="1">
    <citation type="journal article" date="2014" name="Nature">
        <title>The genome of the recently domesticated crop plant sugar beet (Beta vulgaris).</title>
        <authorList>
            <person name="Dohm J.C."/>
            <person name="Minoche A.E."/>
            <person name="Holtgrawe D."/>
            <person name="Capella-Gutierrez S."/>
            <person name="Zakrzewski F."/>
            <person name="Tafer H."/>
            <person name="Rupp O."/>
            <person name="Sorensen T.R."/>
            <person name="Stracke R."/>
            <person name="Reinhardt R."/>
            <person name="Goesmann A."/>
            <person name="Kraft T."/>
            <person name="Schulz B."/>
            <person name="Stadler P.F."/>
            <person name="Schmidt T."/>
            <person name="Gabaldon T."/>
            <person name="Lehrach H."/>
            <person name="Weisshaar B."/>
            <person name="Himmelbauer H."/>
        </authorList>
    </citation>
    <scope>NUCLEOTIDE SEQUENCE [LARGE SCALE GENOMIC DNA]</scope>
    <source>
        <tissue evidence="1">Taproot</tissue>
    </source>
</reference>
<evidence type="ECO:0000313" key="2">
    <source>
        <dbReference type="Proteomes" id="UP000035740"/>
    </source>
</evidence>
<sequence length="42" mass="4623">MRAFYDAKTHVLLRSPPLSLLTPASLCCRSGQGLSTWSTLML</sequence>
<protein>
    <submittedName>
        <fullName evidence="1">Uncharacterized protein</fullName>
    </submittedName>
</protein>
<dbReference type="Gramene" id="KMS94831">
    <property type="protein sequence ID" value="KMS94831"/>
    <property type="gene ID" value="BVRB_014900"/>
</dbReference>
<dbReference type="AlphaFoldDB" id="A0A0J8B1G0"/>
<proteinExistence type="predicted"/>
<gene>
    <name evidence="1" type="ORF">BVRB_014900</name>
</gene>
<name>A0A0J8B1G0_BETVV</name>
<dbReference type="EMBL" id="KQ090799">
    <property type="protein sequence ID" value="KMS94831.1"/>
    <property type="molecule type" value="Genomic_DNA"/>
</dbReference>
<evidence type="ECO:0000313" key="1">
    <source>
        <dbReference type="EMBL" id="KMS94831.1"/>
    </source>
</evidence>